<proteinExistence type="predicted"/>
<reference evidence="2" key="1">
    <citation type="journal article" date="2020" name="Stud. Mycol.">
        <title>101 Dothideomycetes genomes: a test case for predicting lifestyles and emergence of pathogens.</title>
        <authorList>
            <person name="Haridas S."/>
            <person name="Albert R."/>
            <person name="Binder M."/>
            <person name="Bloem J."/>
            <person name="Labutti K."/>
            <person name="Salamov A."/>
            <person name="Andreopoulos B."/>
            <person name="Baker S."/>
            <person name="Barry K."/>
            <person name="Bills G."/>
            <person name="Bluhm B."/>
            <person name="Cannon C."/>
            <person name="Castanera R."/>
            <person name="Culley D."/>
            <person name="Daum C."/>
            <person name="Ezra D."/>
            <person name="Gonzalez J."/>
            <person name="Henrissat B."/>
            <person name="Kuo A."/>
            <person name="Liang C."/>
            <person name="Lipzen A."/>
            <person name="Lutzoni F."/>
            <person name="Magnuson J."/>
            <person name="Mondo S."/>
            <person name="Nolan M."/>
            <person name="Ohm R."/>
            <person name="Pangilinan J."/>
            <person name="Park H.-J."/>
            <person name="Ramirez L."/>
            <person name="Alfaro M."/>
            <person name="Sun H."/>
            <person name="Tritt A."/>
            <person name="Yoshinaga Y."/>
            <person name="Zwiers L.-H."/>
            <person name="Turgeon B."/>
            <person name="Goodwin S."/>
            <person name="Spatafora J."/>
            <person name="Crous P."/>
            <person name="Grigoriev I."/>
        </authorList>
    </citation>
    <scope>NUCLEOTIDE SEQUENCE</scope>
    <source>
        <strain evidence="2">CBS 113979</strain>
    </source>
</reference>
<feature type="region of interest" description="Disordered" evidence="1">
    <location>
        <begin position="47"/>
        <end position="76"/>
    </location>
</feature>
<evidence type="ECO:0000313" key="2">
    <source>
        <dbReference type="EMBL" id="KAF1987141.1"/>
    </source>
</evidence>
<name>A0A6G1H1Q7_9PEZI</name>
<dbReference type="Proteomes" id="UP000800041">
    <property type="component" value="Unassembled WGS sequence"/>
</dbReference>
<evidence type="ECO:0000256" key="1">
    <source>
        <dbReference type="SAM" id="MobiDB-lite"/>
    </source>
</evidence>
<gene>
    <name evidence="2" type="ORF">K402DRAFT_393299</name>
</gene>
<evidence type="ECO:0000313" key="3">
    <source>
        <dbReference type="Proteomes" id="UP000800041"/>
    </source>
</evidence>
<dbReference type="EMBL" id="ML977154">
    <property type="protein sequence ID" value="KAF1987141.1"/>
    <property type="molecule type" value="Genomic_DNA"/>
</dbReference>
<organism evidence="2 3">
    <name type="scientific">Aulographum hederae CBS 113979</name>
    <dbReference type="NCBI Taxonomy" id="1176131"/>
    <lineage>
        <taxon>Eukaryota</taxon>
        <taxon>Fungi</taxon>
        <taxon>Dikarya</taxon>
        <taxon>Ascomycota</taxon>
        <taxon>Pezizomycotina</taxon>
        <taxon>Dothideomycetes</taxon>
        <taxon>Pleosporomycetidae</taxon>
        <taxon>Aulographales</taxon>
        <taxon>Aulographaceae</taxon>
    </lineage>
</organism>
<protein>
    <submittedName>
        <fullName evidence="2">Uncharacterized protein</fullName>
    </submittedName>
</protein>
<accession>A0A6G1H1Q7</accession>
<feature type="compositionally biased region" description="Polar residues" evidence="1">
    <location>
        <begin position="58"/>
        <end position="76"/>
    </location>
</feature>
<dbReference type="AlphaFoldDB" id="A0A6G1H1Q7"/>
<sequence length="76" mass="8394">MGFRPFFGGGSNVTELTRLGLSYHWQANHLTRSWISDIGLNPDIRAELRRDPRPPPENTRSAPASASAFSLHATSC</sequence>
<keyword evidence="3" id="KW-1185">Reference proteome</keyword>